<dbReference type="EMBL" id="FN653039">
    <property type="protein sequence ID" value="CBY19272.1"/>
    <property type="molecule type" value="Genomic_DNA"/>
</dbReference>
<protein>
    <recommendedName>
        <fullName evidence="6">AB hydrolase-1 domain-containing protein</fullName>
    </recommendedName>
</protein>
<reference evidence="3" key="1">
    <citation type="journal article" date="2010" name="Science">
        <title>Plasticity of animal genome architecture unmasked by rapid evolution of a pelagic tunicate.</title>
        <authorList>
            <person name="Denoeud F."/>
            <person name="Henriet S."/>
            <person name="Mungpakdee S."/>
            <person name="Aury J.M."/>
            <person name="Da Silva C."/>
            <person name="Brinkmann H."/>
            <person name="Mikhaleva J."/>
            <person name="Olsen L.C."/>
            <person name="Jubin C."/>
            <person name="Canestro C."/>
            <person name="Bouquet J.M."/>
            <person name="Danks G."/>
            <person name="Poulain J."/>
            <person name="Campsteijn C."/>
            <person name="Adamski M."/>
            <person name="Cross I."/>
            <person name="Yadetie F."/>
            <person name="Muffato M."/>
            <person name="Louis A."/>
            <person name="Butcher S."/>
            <person name="Tsagkogeorga G."/>
            <person name="Konrad A."/>
            <person name="Singh S."/>
            <person name="Jensen M.F."/>
            <person name="Cong E.H."/>
            <person name="Eikeseth-Otteraa H."/>
            <person name="Noel B."/>
            <person name="Anthouard V."/>
            <person name="Porcel B.M."/>
            <person name="Kachouri-Lafond R."/>
            <person name="Nishino A."/>
            <person name="Ugolini M."/>
            <person name="Chourrout P."/>
            <person name="Nishida H."/>
            <person name="Aasland R."/>
            <person name="Huzurbazar S."/>
            <person name="Westhof E."/>
            <person name="Delsuc F."/>
            <person name="Lehrach H."/>
            <person name="Reinhardt R."/>
            <person name="Weissenbach J."/>
            <person name="Roy S.W."/>
            <person name="Artiguenave F."/>
            <person name="Postlethwait J.H."/>
            <person name="Manak J.R."/>
            <person name="Thompson E.M."/>
            <person name="Jaillon O."/>
            <person name="Du Pasquier L."/>
            <person name="Boudinot P."/>
            <person name="Liberles D.A."/>
            <person name="Volff J.N."/>
            <person name="Philippe H."/>
            <person name="Lenhard B."/>
            <person name="Roest Crollius H."/>
            <person name="Wincker P."/>
            <person name="Chourrout D."/>
        </authorList>
    </citation>
    <scope>NUCLEOTIDE SEQUENCE [LARGE SCALE GENOMIC DNA]</scope>
</reference>
<dbReference type="GO" id="GO:0052689">
    <property type="term" value="F:carboxylic ester hydrolase activity"/>
    <property type="evidence" value="ECO:0007669"/>
    <property type="project" value="TreeGrafter"/>
</dbReference>
<evidence type="ECO:0000256" key="1">
    <source>
        <dbReference type="ARBA" id="ARBA00008645"/>
    </source>
</evidence>
<dbReference type="Proteomes" id="UP000011014">
    <property type="component" value="Unassembled WGS sequence"/>
</dbReference>
<name>E4XDN4_OIKDI</name>
<evidence type="ECO:0008006" key="6">
    <source>
        <dbReference type="Google" id="ProtNLM"/>
    </source>
</evidence>
<evidence type="ECO:0000313" key="5">
    <source>
        <dbReference type="Proteomes" id="UP000001307"/>
    </source>
</evidence>
<dbReference type="PANTHER" id="PTHR46118">
    <property type="entry name" value="PROTEIN ABHD11"/>
    <property type="match status" value="1"/>
</dbReference>
<dbReference type="OrthoDB" id="8119704at2759"/>
<accession>E4XDN4</accession>
<dbReference type="InterPro" id="IPR029058">
    <property type="entry name" value="AB_hydrolase_fold"/>
</dbReference>
<evidence type="ECO:0000256" key="2">
    <source>
        <dbReference type="ARBA" id="ARBA00022801"/>
    </source>
</evidence>
<gene>
    <name evidence="3" type="ORF">GSOID_T00008279001</name>
    <name evidence="4" type="ORF">GSOID_T00026212001</name>
</gene>
<keyword evidence="2" id="KW-0378">Hydrolase</keyword>
<dbReference type="SUPFAM" id="SSF53474">
    <property type="entry name" value="alpha/beta-Hydrolases"/>
    <property type="match status" value="1"/>
</dbReference>
<evidence type="ECO:0000313" key="4">
    <source>
        <dbReference type="EMBL" id="CBY42513.1"/>
    </source>
</evidence>
<dbReference type="InParanoid" id="E4XDN4"/>
<dbReference type="EMBL" id="FN657232">
    <property type="protein sequence ID" value="CBY42513.1"/>
    <property type="molecule type" value="Genomic_DNA"/>
</dbReference>
<dbReference type="GO" id="GO:0005739">
    <property type="term" value="C:mitochondrion"/>
    <property type="evidence" value="ECO:0007669"/>
    <property type="project" value="TreeGrafter"/>
</dbReference>
<evidence type="ECO:0000313" key="3">
    <source>
        <dbReference type="EMBL" id="CBY19272.1"/>
    </source>
</evidence>
<organism evidence="3">
    <name type="scientific">Oikopleura dioica</name>
    <name type="common">Tunicate</name>
    <dbReference type="NCBI Taxonomy" id="34765"/>
    <lineage>
        <taxon>Eukaryota</taxon>
        <taxon>Metazoa</taxon>
        <taxon>Chordata</taxon>
        <taxon>Tunicata</taxon>
        <taxon>Appendicularia</taxon>
        <taxon>Copelata</taxon>
        <taxon>Oikopleuridae</taxon>
        <taxon>Oikopleura</taxon>
    </lineage>
</organism>
<dbReference type="Proteomes" id="UP000001307">
    <property type="component" value="Unassembled WGS sequence"/>
</dbReference>
<sequence>MKAASVPEGLKRSEIRKHLDEYMKEVAPEVGIRNFLMTNLKIDKNGFKWKANVEYLYDKLDSEYASMEAVEGLEYLGDTILIGGANSDYIKWDERDEDLMTEFFPFIEYVNIPDAGHWVHAEKPEEFLEVCSKFLNSQIQS</sequence>
<dbReference type="AlphaFoldDB" id="E4XDN4"/>
<dbReference type="Gene3D" id="3.40.50.1820">
    <property type="entry name" value="alpha/beta hydrolase"/>
    <property type="match status" value="1"/>
</dbReference>
<proteinExistence type="inferred from homology"/>
<keyword evidence="5" id="KW-1185">Reference proteome</keyword>
<comment type="similarity">
    <text evidence="1">Belongs to the AB hydrolase superfamily.</text>
</comment>
<dbReference type="PANTHER" id="PTHR46118:SF4">
    <property type="entry name" value="PROTEIN ABHD11"/>
    <property type="match status" value="1"/>
</dbReference>